<dbReference type="Proteomes" id="UP000789595">
    <property type="component" value="Unassembled WGS sequence"/>
</dbReference>
<protein>
    <submittedName>
        <fullName evidence="1">Uncharacterized protein</fullName>
    </submittedName>
</protein>
<dbReference type="PROSITE" id="PS51257">
    <property type="entry name" value="PROKAR_LIPOPROTEIN"/>
    <property type="match status" value="1"/>
</dbReference>
<comment type="caution">
    <text evidence="1">The sequence shown here is derived from an EMBL/GenBank/DDBJ whole genome shotgun (WGS) entry which is preliminary data.</text>
</comment>
<proteinExistence type="predicted"/>
<name>A0A8J2X5U7_9STRA</name>
<sequence>MRFVINGADAFDVPETCLRKRASSLLTAVTACSSGDVRQLDPSAARLAGWGPGLGEAIERFFEDPDDFSLPPNVELAAFGGVADWLRLELDLGALAALAKRTSRNRRDFAWALRAKTFLRRREALGRGLSCMRQLMWSEPNSMYAFVFLRFTDDLYSVNEKSGSPFLAVGGGDREKFGSCEDNALWADDGSCRDACDSILARWGLGTTWERPHLELRGEAPHTVFGDRWVLKVTVPQPAAPEVTTPVCQKRSV</sequence>
<evidence type="ECO:0000313" key="2">
    <source>
        <dbReference type="Proteomes" id="UP000789595"/>
    </source>
</evidence>
<evidence type="ECO:0000313" key="1">
    <source>
        <dbReference type="EMBL" id="CAH0376767.1"/>
    </source>
</evidence>
<keyword evidence="2" id="KW-1185">Reference proteome</keyword>
<reference evidence="1" key="1">
    <citation type="submission" date="2021-11" db="EMBL/GenBank/DDBJ databases">
        <authorList>
            <consortium name="Genoscope - CEA"/>
            <person name="William W."/>
        </authorList>
    </citation>
    <scope>NUCLEOTIDE SEQUENCE</scope>
</reference>
<dbReference type="EMBL" id="CAKKNE010000005">
    <property type="protein sequence ID" value="CAH0376767.1"/>
    <property type="molecule type" value="Genomic_DNA"/>
</dbReference>
<dbReference type="AlphaFoldDB" id="A0A8J2X5U7"/>
<accession>A0A8J2X5U7</accession>
<gene>
    <name evidence="1" type="ORF">PECAL_5P13590</name>
</gene>
<organism evidence="1 2">
    <name type="scientific">Pelagomonas calceolata</name>
    <dbReference type="NCBI Taxonomy" id="35677"/>
    <lineage>
        <taxon>Eukaryota</taxon>
        <taxon>Sar</taxon>
        <taxon>Stramenopiles</taxon>
        <taxon>Ochrophyta</taxon>
        <taxon>Pelagophyceae</taxon>
        <taxon>Pelagomonadales</taxon>
        <taxon>Pelagomonadaceae</taxon>
        <taxon>Pelagomonas</taxon>
    </lineage>
</organism>